<dbReference type="InterPro" id="IPR024419">
    <property type="entry name" value="YvrJ"/>
</dbReference>
<feature type="transmembrane region" description="Helical" evidence="1">
    <location>
        <begin position="6"/>
        <end position="24"/>
    </location>
</feature>
<dbReference type="OrthoDB" id="2662123at2"/>
<dbReference type="AlphaFoldDB" id="W6N9M6"/>
<gene>
    <name evidence="2" type="ORF">CTDIVETGP_2289</name>
</gene>
<comment type="caution">
    <text evidence="2">The sequence shown here is derived from an EMBL/GenBank/DDBJ whole genome shotgun (WGS) entry which is preliminary data.</text>
</comment>
<name>W6N9M6_CLOTY</name>
<keyword evidence="1" id="KW-1133">Transmembrane helix</keyword>
<reference evidence="2 3" key="1">
    <citation type="journal article" date="2015" name="Genome Announc.">
        <title>Draft Genome Sequence of Clostridium tyrobutyricum Strain DIVETGP, Isolated from Cow's Milk for Grana Padano Production.</title>
        <authorList>
            <person name="Soggiu A."/>
            <person name="Piras C."/>
            <person name="Gaiarsa S."/>
            <person name="Sassera D."/>
            <person name="Roncada P."/>
            <person name="Bendixen E."/>
            <person name="Brasca M."/>
            <person name="Bonizzi L."/>
        </authorList>
    </citation>
    <scope>NUCLEOTIDE SEQUENCE [LARGE SCALE GENOMIC DNA]</scope>
    <source>
        <strain evidence="2 3">DIVETGP</strain>
    </source>
</reference>
<evidence type="ECO:0000313" key="2">
    <source>
        <dbReference type="EMBL" id="CDL92219.1"/>
    </source>
</evidence>
<dbReference type="Proteomes" id="UP000019482">
    <property type="component" value="Unassembled WGS sequence"/>
</dbReference>
<dbReference type="Pfam" id="PF12841">
    <property type="entry name" value="YvrJ"/>
    <property type="match status" value="1"/>
</dbReference>
<evidence type="ECO:0008006" key="4">
    <source>
        <dbReference type="Google" id="ProtNLM"/>
    </source>
</evidence>
<accession>W6N9M6</accession>
<proteinExistence type="predicted"/>
<keyword evidence="1" id="KW-0812">Transmembrane</keyword>
<evidence type="ECO:0000256" key="1">
    <source>
        <dbReference type="SAM" id="Phobius"/>
    </source>
</evidence>
<sequence length="54" mass="6141">MYDQLVNLISTLGFPIAVSVYLLISVGTKLDSLINNVQKLEEDISNLIKYQREK</sequence>
<protein>
    <recommendedName>
        <fullName evidence="4">YvrJ protein family</fullName>
    </recommendedName>
</protein>
<organism evidence="2 3">
    <name type="scientific">Clostridium tyrobutyricum DIVETGP</name>
    <dbReference type="NCBI Taxonomy" id="1408889"/>
    <lineage>
        <taxon>Bacteria</taxon>
        <taxon>Bacillati</taxon>
        <taxon>Bacillota</taxon>
        <taxon>Clostridia</taxon>
        <taxon>Eubacteriales</taxon>
        <taxon>Clostridiaceae</taxon>
        <taxon>Clostridium</taxon>
    </lineage>
</organism>
<dbReference type="GeneID" id="29420510"/>
<keyword evidence="3" id="KW-1185">Reference proteome</keyword>
<dbReference type="RefSeq" id="WP_017895848.1">
    <property type="nucleotide sequence ID" value="NZ_CBXI010000040.1"/>
</dbReference>
<dbReference type="EMBL" id="CBXI010000040">
    <property type="protein sequence ID" value="CDL92219.1"/>
    <property type="molecule type" value="Genomic_DNA"/>
</dbReference>
<keyword evidence="1" id="KW-0472">Membrane</keyword>
<evidence type="ECO:0000313" key="3">
    <source>
        <dbReference type="Proteomes" id="UP000019482"/>
    </source>
</evidence>